<dbReference type="Proteomes" id="UP000694941">
    <property type="component" value="Unplaced"/>
</dbReference>
<accession>A0ABM1BQB4</accession>
<feature type="non-terminal residue" evidence="2">
    <location>
        <position position="129"/>
    </location>
</feature>
<protein>
    <submittedName>
        <fullName evidence="2">Dihydroxyacetone phosphate acyltransferase-like</fullName>
    </submittedName>
</protein>
<dbReference type="PANTHER" id="PTHR12563:SF17">
    <property type="entry name" value="DIHYDROXYACETONE PHOSPHATE ACYLTRANSFERASE"/>
    <property type="match status" value="1"/>
</dbReference>
<dbReference type="RefSeq" id="XP_013786606.2">
    <property type="nucleotide sequence ID" value="XM_013931152.2"/>
</dbReference>
<dbReference type="PANTHER" id="PTHR12563">
    <property type="entry name" value="GLYCEROL-3-PHOSPHATE ACYLTRANSFERASE"/>
    <property type="match status" value="1"/>
</dbReference>
<organism evidence="1 2">
    <name type="scientific">Limulus polyphemus</name>
    <name type="common">Atlantic horseshoe crab</name>
    <dbReference type="NCBI Taxonomy" id="6850"/>
    <lineage>
        <taxon>Eukaryota</taxon>
        <taxon>Metazoa</taxon>
        <taxon>Ecdysozoa</taxon>
        <taxon>Arthropoda</taxon>
        <taxon>Chelicerata</taxon>
        <taxon>Merostomata</taxon>
        <taxon>Xiphosura</taxon>
        <taxon>Limulidae</taxon>
        <taxon>Limulus</taxon>
    </lineage>
</organism>
<gene>
    <name evidence="2" type="primary">LOC106470589</name>
</gene>
<evidence type="ECO:0000313" key="1">
    <source>
        <dbReference type="Proteomes" id="UP000694941"/>
    </source>
</evidence>
<sequence length="129" mass="15067">MYKDMASTSTRIIGGKTFMEILEERRKDGDFLWVTRSFQTPKYQYNRRRVPAEITQEVMNSARVQAAIKKVTIESNRTRQEVEADVNTILNEMTHNFQLGSVRLFGYMLSKVFKQLYTGLYVNLDGVEK</sequence>
<dbReference type="GeneID" id="106470589"/>
<evidence type="ECO:0000313" key="2">
    <source>
        <dbReference type="RefSeq" id="XP_013786606.2"/>
    </source>
</evidence>
<reference evidence="2" key="1">
    <citation type="submission" date="2025-08" db="UniProtKB">
        <authorList>
            <consortium name="RefSeq"/>
        </authorList>
    </citation>
    <scope>IDENTIFICATION</scope>
    <source>
        <tissue evidence="2">Muscle</tissue>
    </source>
</reference>
<proteinExistence type="predicted"/>
<keyword evidence="1" id="KW-1185">Reference proteome</keyword>
<name>A0ABM1BQB4_LIMPO</name>
<dbReference type="InterPro" id="IPR022284">
    <property type="entry name" value="GPAT/DHAPAT"/>
</dbReference>